<evidence type="ECO:0000313" key="4">
    <source>
        <dbReference type="Proteomes" id="UP000499080"/>
    </source>
</evidence>
<feature type="domain" description="Fibrinogen C-terminal" evidence="2">
    <location>
        <begin position="42"/>
        <end position="265"/>
    </location>
</feature>
<feature type="signal peptide" evidence="1">
    <location>
        <begin position="1"/>
        <end position="21"/>
    </location>
</feature>
<dbReference type="NCBIfam" id="NF040941">
    <property type="entry name" value="GGGWT_bact"/>
    <property type="match status" value="1"/>
</dbReference>
<dbReference type="CDD" id="cd00087">
    <property type="entry name" value="FReD"/>
    <property type="match status" value="1"/>
</dbReference>
<proteinExistence type="predicted"/>
<evidence type="ECO:0000259" key="2">
    <source>
        <dbReference type="PROSITE" id="PS51406"/>
    </source>
</evidence>
<name>A0A4Y2SK37_ARAVE</name>
<dbReference type="PROSITE" id="PS51406">
    <property type="entry name" value="FIBRINOGEN_C_2"/>
    <property type="match status" value="1"/>
</dbReference>
<sequence>MKTFFCFCAFFLLIFTDICTAAANKAGARNPQAAEQGDCSKCPKHERPMDCAELMENGVTESGLQTIYPRNRMTTCKSVDVYCDMETDGGGWTIIQRRGQYGNGENYFVKKWNEYKEGFGNMRKEFWLGNDQIHAITNQGHYSVRMDMTDENGKSVFTHYENFWIDDEEAKYKLHISGGSGPGGDAISNHDGYAFYAVDQQNFPENERNARSGGWWRNNRRSTSLNGLNLYKTEKVDSEDGITWDSFGGYKTSLKTTEIKVRPKKFYGSPENVTNP</sequence>
<dbReference type="InterPro" id="IPR014716">
    <property type="entry name" value="Fibrinogen_a/b/g_C_1"/>
</dbReference>
<dbReference type="SUPFAM" id="SSF56496">
    <property type="entry name" value="Fibrinogen C-terminal domain-like"/>
    <property type="match status" value="1"/>
</dbReference>
<keyword evidence="1" id="KW-0732">Signal</keyword>
<dbReference type="OrthoDB" id="10072423at2759"/>
<evidence type="ECO:0000256" key="1">
    <source>
        <dbReference type="SAM" id="SignalP"/>
    </source>
</evidence>
<dbReference type="PANTHER" id="PTHR19143">
    <property type="entry name" value="FIBRINOGEN/TENASCIN/ANGIOPOEITIN"/>
    <property type="match status" value="1"/>
</dbReference>
<dbReference type="SMART" id="SM00186">
    <property type="entry name" value="FBG"/>
    <property type="match status" value="1"/>
</dbReference>
<protein>
    <submittedName>
        <fullName evidence="3">Techylectin-5A</fullName>
    </submittedName>
</protein>
<dbReference type="Pfam" id="PF00147">
    <property type="entry name" value="Fibrinogen_C"/>
    <property type="match status" value="1"/>
</dbReference>
<dbReference type="EMBL" id="BGPR01022195">
    <property type="protein sequence ID" value="GBN88261.1"/>
    <property type="molecule type" value="Genomic_DNA"/>
</dbReference>
<feature type="chain" id="PRO_5021374175" evidence="1">
    <location>
        <begin position="22"/>
        <end position="276"/>
    </location>
</feature>
<gene>
    <name evidence="3" type="primary">TL5A_72</name>
    <name evidence="3" type="ORF">AVEN_83775_1</name>
</gene>
<evidence type="ECO:0000313" key="3">
    <source>
        <dbReference type="EMBL" id="GBN88261.1"/>
    </source>
</evidence>
<keyword evidence="4" id="KW-1185">Reference proteome</keyword>
<dbReference type="InterPro" id="IPR036056">
    <property type="entry name" value="Fibrinogen-like_C"/>
</dbReference>
<dbReference type="Gene3D" id="3.90.215.10">
    <property type="entry name" value="Gamma Fibrinogen, chain A, domain 1"/>
    <property type="match status" value="1"/>
</dbReference>
<dbReference type="PANTHER" id="PTHR19143:SF458">
    <property type="entry name" value="FIBRINOGEN C-TERMINAL DOMAIN-CONTAINING PROTEIN-RELATED"/>
    <property type="match status" value="1"/>
</dbReference>
<dbReference type="GO" id="GO:0005615">
    <property type="term" value="C:extracellular space"/>
    <property type="evidence" value="ECO:0007669"/>
    <property type="project" value="TreeGrafter"/>
</dbReference>
<dbReference type="InterPro" id="IPR002181">
    <property type="entry name" value="Fibrinogen_a/b/g_C_dom"/>
</dbReference>
<organism evidence="3 4">
    <name type="scientific">Araneus ventricosus</name>
    <name type="common">Orbweaver spider</name>
    <name type="synonym">Epeira ventricosa</name>
    <dbReference type="NCBI Taxonomy" id="182803"/>
    <lineage>
        <taxon>Eukaryota</taxon>
        <taxon>Metazoa</taxon>
        <taxon>Ecdysozoa</taxon>
        <taxon>Arthropoda</taxon>
        <taxon>Chelicerata</taxon>
        <taxon>Arachnida</taxon>
        <taxon>Araneae</taxon>
        <taxon>Araneomorphae</taxon>
        <taxon>Entelegynae</taxon>
        <taxon>Araneoidea</taxon>
        <taxon>Araneidae</taxon>
        <taxon>Araneus</taxon>
    </lineage>
</organism>
<dbReference type="Proteomes" id="UP000499080">
    <property type="component" value="Unassembled WGS sequence"/>
</dbReference>
<dbReference type="AlphaFoldDB" id="A0A4Y2SK37"/>
<dbReference type="InterPro" id="IPR050373">
    <property type="entry name" value="Fibrinogen_C-term_domain"/>
</dbReference>
<comment type="caution">
    <text evidence="3">The sequence shown here is derived from an EMBL/GenBank/DDBJ whole genome shotgun (WGS) entry which is preliminary data.</text>
</comment>
<reference evidence="3 4" key="1">
    <citation type="journal article" date="2019" name="Sci. Rep.">
        <title>Orb-weaving spider Araneus ventricosus genome elucidates the spidroin gene catalogue.</title>
        <authorList>
            <person name="Kono N."/>
            <person name="Nakamura H."/>
            <person name="Ohtoshi R."/>
            <person name="Moran D.A.P."/>
            <person name="Shinohara A."/>
            <person name="Yoshida Y."/>
            <person name="Fujiwara M."/>
            <person name="Mori M."/>
            <person name="Tomita M."/>
            <person name="Arakawa K."/>
        </authorList>
    </citation>
    <scope>NUCLEOTIDE SEQUENCE [LARGE SCALE GENOMIC DNA]</scope>
</reference>
<accession>A0A4Y2SK37</accession>